<feature type="region of interest" description="Disordered" evidence="1">
    <location>
        <begin position="1"/>
        <end position="52"/>
    </location>
</feature>
<reference evidence="2" key="1">
    <citation type="submission" date="2022-09" db="EMBL/GenBank/DDBJ databases">
        <title>Fusarium specimens isolated from Avocado Roots.</title>
        <authorList>
            <person name="Stajich J."/>
            <person name="Roper C."/>
            <person name="Heimlech-Rivalta G."/>
        </authorList>
    </citation>
    <scope>NUCLEOTIDE SEQUENCE</scope>
    <source>
        <strain evidence="2">A02</strain>
    </source>
</reference>
<comment type="caution">
    <text evidence="2">The sequence shown here is derived from an EMBL/GenBank/DDBJ whole genome shotgun (WGS) entry which is preliminary data.</text>
</comment>
<gene>
    <name evidence="2" type="ORF">NW755_012672</name>
</gene>
<accession>A0A9W8QUR4</accession>
<dbReference type="OrthoDB" id="5100076at2759"/>
<proteinExistence type="predicted"/>
<evidence type="ECO:0000313" key="2">
    <source>
        <dbReference type="EMBL" id="KAJ4179203.1"/>
    </source>
</evidence>
<dbReference type="EMBL" id="JAOQAV010000061">
    <property type="protein sequence ID" value="KAJ4179203.1"/>
    <property type="molecule type" value="Genomic_DNA"/>
</dbReference>
<dbReference type="Proteomes" id="UP001152087">
    <property type="component" value="Unassembled WGS sequence"/>
</dbReference>
<organism evidence="2 3">
    <name type="scientific">Fusarium falciforme</name>
    <dbReference type="NCBI Taxonomy" id="195108"/>
    <lineage>
        <taxon>Eukaryota</taxon>
        <taxon>Fungi</taxon>
        <taxon>Dikarya</taxon>
        <taxon>Ascomycota</taxon>
        <taxon>Pezizomycotina</taxon>
        <taxon>Sordariomycetes</taxon>
        <taxon>Hypocreomycetidae</taxon>
        <taxon>Hypocreales</taxon>
        <taxon>Nectriaceae</taxon>
        <taxon>Fusarium</taxon>
        <taxon>Fusarium solani species complex</taxon>
    </lineage>
</organism>
<dbReference type="AlphaFoldDB" id="A0A9W8QUR4"/>
<sequence length="226" mass="24545">MANAEFINASDELPAVPNDEASSLTNQRNSQLQGPQQADVPSLMASYDTSTDDEIRDKARGAIRALEDLLCRAKILALGSLPRLGTFIDDERLDIVICHMLDNGGSLALLRGYVDKLVHTKAAVTSFMASKFDRATSRLASCIKARISTLEKFAAPGDACPSSVGEEQSWDLAGTIKQCRENANTVGPLFWKVQDRLHAFEVPANPEAGKIPNDINFIEILSRLAS</sequence>
<feature type="compositionally biased region" description="Polar residues" evidence="1">
    <location>
        <begin position="20"/>
        <end position="36"/>
    </location>
</feature>
<protein>
    <submittedName>
        <fullName evidence="2">Uncharacterized protein</fullName>
    </submittedName>
</protein>
<evidence type="ECO:0000313" key="3">
    <source>
        <dbReference type="Proteomes" id="UP001152087"/>
    </source>
</evidence>
<keyword evidence="3" id="KW-1185">Reference proteome</keyword>
<evidence type="ECO:0000256" key="1">
    <source>
        <dbReference type="SAM" id="MobiDB-lite"/>
    </source>
</evidence>
<name>A0A9W8QUR4_9HYPO</name>